<feature type="transmembrane region" description="Helical" evidence="1">
    <location>
        <begin position="36"/>
        <end position="58"/>
    </location>
</feature>
<dbReference type="KEGG" id="bbae:FRD01_01890"/>
<evidence type="ECO:0000313" key="3">
    <source>
        <dbReference type="Proteomes" id="UP000321595"/>
    </source>
</evidence>
<feature type="transmembrane region" description="Helical" evidence="1">
    <location>
        <begin position="156"/>
        <end position="177"/>
    </location>
</feature>
<keyword evidence="1" id="KW-1133">Transmembrane helix</keyword>
<keyword evidence="3" id="KW-1185">Reference proteome</keyword>
<dbReference type="EMBL" id="CP042467">
    <property type="protein sequence ID" value="QED26031.1"/>
    <property type="molecule type" value="Genomic_DNA"/>
</dbReference>
<dbReference type="Proteomes" id="UP000321595">
    <property type="component" value="Chromosome"/>
</dbReference>
<dbReference type="RefSeq" id="WP_146957121.1">
    <property type="nucleotide sequence ID" value="NZ_CP042467.1"/>
</dbReference>
<feature type="transmembrane region" description="Helical" evidence="1">
    <location>
        <begin position="65"/>
        <end position="93"/>
    </location>
</feature>
<protein>
    <submittedName>
        <fullName evidence="2">Uncharacterized protein</fullName>
    </submittedName>
</protein>
<accession>A0A5B8XLN4</accession>
<feature type="transmembrane region" description="Helical" evidence="1">
    <location>
        <begin position="125"/>
        <end position="144"/>
    </location>
</feature>
<keyword evidence="1" id="KW-0472">Membrane</keyword>
<dbReference type="AlphaFoldDB" id="A0A5B8XLN4"/>
<organism evidence="2 3">
    <name type="scientific">Microvenator marinus</name>
    <dbReference type="NCBI Taxonomy" id="2600177"/>
    <lineage>
        <taxon>Bacteria</taxon>
        <taxon>Deltaproteobacteria</taxon>
        <taxon>Bradymonadales</taxon>
        <taxon>Microvenatoraceae</taxon>
        <taxon>Microvenator</taxon>
    </lineage>
</organism>
<feature type="transmembrane region" description="Helical" evidence="1">
    <location>
        <begin position="213"/>
        <end position="233"/>
    </location>
</feature>
<sequence length="371" mass="40375">MRLFQSDPAPTEAFQRATEMALERPGVFAAKVVADFALLVSRALLAFLFVVLAGVTVVGGRSFGFFSALVWAGWFSAASGILIALEAGAWALIWGQARSLSSGVESTYSADFTSYFLKAFKYRTYAFFAAVFIVAMLVSVLWGAVQFARIFAPSEWFLAASTLGLIFTGLALFVGWLRFSVELANVRAIVSDEPWIRAFTQSLAFVGRNPVNVYRVFIQALGALIAPLLIYYFAIFMQNLAVRVAVIAPVAIGVRILAEVLMAVGVAAFSILTSYGLLALWNGQKPQSSTKPRLSSMFNFFKSPTPPKVGFDELLPKETPHILDLDEVFAMIPPSGEGLEDIEPPRAQDFDLDAVLTDSSVESDTSKEPDA</sequence>
<keyword evidence="1" id="KW-0812">Transmembrane</keyword>
<name>A0A5B8XLN4_9DELT</name>
<feature type="transmembrane region" description="Helical" evidence="1">
    <location>
        <begin position="264"/>
        <end position="283"/>
    </location>
</feature>
<evidence type="ECO:0000256" key="1">
    <source>
        <dbReference type="SAM" id="Phobius"/>
    </source>
</evidence>
<reference evidence="2 3" key="1">
    <citation type="submission" date="2019-08" db="EMBL/GenBank/DDBJ databases">
        <authorList>
            <person name="Liang Q."/>
        </authorList>
    </citation>
    <scope>NUCLEOTIDE SEQUENCE [LARGE SCALE GENOMIC DNA]</scope>
    <source>
        <strain evidence="2 3">V1718</strain>
    </source>
</reference>
<evidence type="ECO:0000313" key="2">
    <source>
        <dbReference type="EMBL" id="QED26031.1"/>
    </source>
</evidence>
<proteinExistence type="predicted"/>
<gene>
    <name evidence="2" type="ORF">FRD01_01890</name>
</gene>